<feature type="domain" description="ABC-2 type transporter transmembrane" evidence="6">
    <location>
        <begin position="19"/>
        <end position="374"/>
    </location>
</feature>
<evidence type="ECO:0000256" key="5">
    <source>
        <dbReference type="SAM" id="Phobius"/>
    </source>
</evidence>
<dbReference type="InterPro" id="IPR013525">
    <property type="entry name" value="ABC2_TM"/>
</dbReference>
<evidence type="ECO:0000256" key="3">
    <source>
        <dbReference type="ARBA" id="ARBA00022989"/>
    </source>
</evidence>
<evidence type="ECO:0000256" key="1">
    <source>
        <dbReference type="ARBA" id="ARBA00004141"/>
    </source>
</evidence>
<feature type="transmembrane region" description="Helical" evidence="5">
    <location>
        <begin position="20"/>
        <end position="42"/>
    </location>
</feature>
<dbReference type="AlphaFoldDB" id="A0A975DDB5"/>
<dbReference type="PANTHER" id="PTHR43471">
    <property type="entry name" value="ABC TRANSPORTER PERMEASE"/>
    <property type="match status" value="1"/>
</dbReference>
<dbReference type="Pfam" id="PF12698">
    <property type="entry name" value="ABC2_membrane_3"/>
    <property type="match status" value="1"/>
</dbReference>
<dbReference type="Proteomes" id="UP000682739">
    <property type="component" value="Chromosome"/>
</dbReference>
<proteinExistence type="predicted"/>
<evidence type="ECO:0000259" key="6">
    <source>
        <dbReference type="Pfam" id="PF12698"/>
    </source>
</evidence>
<name>A0A975DDB5_9GAMM</name>
<feature type="transmembrane region" description="Helical" evidence="5">
    <location>
        <begin position="355"/>
        <end position="375"/>
    </location>
</feature>
<comment type="subcellular location">
    <subcellularLocation>
        <location evidence="1">Membrane</location>
        <topology evidence="1">Multi-pass membrane protein</topology>
    </subcellularLocation>
</comment>
<gene>
    <name evidence="7" type="ORF">J1N51_04775</name>
</gene>
<organism evidence="7 8">
    <name type="scientific">Psychrosphaera ytuae</name>
    <dbReference type="NCBI Taxonomy" id="2820710"/>
    <lineage>
        <taxon>Bacteria</taxon>
        <taxon>Pseudomonadati</taxon>
        <taxon>Pseudomonadota</taxon>
        <taxon>Gammaproteobacteria</taxon>
        <taxon>Alteromonadales</taxon>
        <taxon>Pseudoalteromonadaceae</taxon>
        <taxon>Psychrosphaera</taxon>
    </lineage>
</organism>
<dbReference type="GO" id="GO:0016020">
    <property type="term" value="C:membrane"/>
    <property type="evidence" value="ECO:0007669"/>
    <property type="project" value="UniProtKB-SubCell"/>
</dbReference>
<evidence type="ECO:0000256" key="4">
    <source>
        <dbReference type="ARBA" id="ARBA00023136"/>
    </source>
</evidence>
<evidence type="ECO:0000313" key="8">
    <source>
        <dbReference type="Proteomes" id="UP000682739"/>
    </source>
</evidence>
<feature type="transmembrane region" description="Helical" evidence="5">
    <location>
        <begin position="276"/>
        <end position="295"/>
    </location>
</feature>
<evidence type="ECO:0000256" key="2">
    <source>
        <dbReference type="ARBA" id="ARBA00022692"/>
    </source>
</evidence>
<feature type="transmembrane region" description="Helical" evidence="5">
    <location>
        <begin position="180"/>
        <end position="202"/>
    </location>
</feature>
<reference evidence="7" key="1">
    <citation type="submission" date="2021-03" db="EMBL/GenBank/DDBJ databases">
        <title>Description of Psychrosphaera ytuae sp. nov. isolated from deep sea sediment of South China Sea.</title>
        <authorList>
            <person name="Zhang J."/>
            <person name="Xu X.-D."/>
        </authorList>
    </citation>
    <scope>NUCLEOTIDE SEQUENCE</scope>
    <source>
        <strain evidence="7">MTZ26</strain>
    </source>
</reference>
<dbReference type="PANTHER" id="PTHR43471:SF3">
    <property type="entry name" value="ABC TRANSPORTER PERMEASE PROTEIN NATB"/>
    <property type="match status" value="1"/>
</dbReference>
<protein>
    <submittedName>
        <fullName evidence="7">ABC transporter permease</fullName>
    </submittedName>
</protein>
<evidence type="ECO:0000313" key="7">
    <source>
        <dbReference type="EMBL" id="QTH64778.1"/>
    </source>
</evidence>
<feature type="transmembrane region" description="Helical" evidence="5">
    <location>
        <begin position="235"/>
        <end position="256"/>
    </location>
</feature>
<dbReference type="RefSeq" id="WP_208832832.1">
    <property type="nucleotide sequence ID" value="NZ_CP072110.1"/>
</dbReference>
<accession>A0A975DDB5</accession>
<dbReference type="EMBL" id="CP072110">
    <property type="protein sequence ID" value="QTH64778.1"/>
    <property type="molecule type" value="Genomic_DNA"/>
</dbReference>
<keyword evidence="2 5" id="KW-0812">Transmembrane</keyword>
<dbReference type="GO" id="GO:0140359">
    <property type="term" value="F:ABC-type transporter activity"/>
    <property type="evidence" value="ECO:0007669"/>
    <property type="project" value="InterPro"/>
</dbReference>
<dbReference type="KEGG" id="psym:J1N51_04775"/>
<keyword evidence="8" id="KW-1185">Reference proteome</keyword>
<sequence>MIMSLLKKEVLDSIRDKRSVMAALLGAVVGPIMFVGMFSFQIEKSRSQETMYVEFENQQQAPQLLELFDREDILHAPKPETGKTIEIDGEDETHSGITVRFAEDFAERLAAAKPAEVFVIADHSEQDANSNIRRIKSVLNSYQGSVVSMRLMARGISPNVGAVLKVTDRDTSTPTSKSGMILGMIAVMILVSVFVSSTNVSIDTSAGERERNSLELLLMQPVSTFDVVAAKTLNAAFYSMAGATLSILLSLVLFPFVPLHKVGLAFNFDLVLAAQIWLILIPLAVFAASFQLATAFHAKSFKEAQSYIQYTIIIPVFVPMVVQITEYKHVILGWIPVVSQQQAISQLVKGELNEYLPVVMGFVITLLASLALTLFTARSLRSEKVVLGL</sequence>
<feature type="transmembrane region" description="Helical" evidence="5">
    <location>
        <begin position="307"/>
        <end position="325"/>
    </location>
</feature>
<keyword evidence="4 5" id="KW-0472">Membrane</keyword>
<keyword evidence="3 5" id="KW-1133">Transmembrane helix</keyword>